<dbReference type="PANTHER" id="PTHR43267:SF3">
    <property type="entry name" value="THIF PROTEIN"/>
    <property type="match status" value="1"/>
</dbReference>
<dbReference type="NCBIfam" id="TIGR02354">
    <property type="entry name" value="thiF_fam2"/>
    <property type="match status" value="1"/>
</dbReference>
<dbReference type="NCBIfam" id="NF006395">
    <property type="entry name" value="PRK08644.1"/>
    <property type="match status" value="1"/>
</dbReference>
<name>A0A9D1I1I2_9FIRM</name>
<dbReference type="GO" id="GO:0061504">
    <property type="term" value="P:cyclic threonylcarbamoyladenosine biosynthetic process"/>
    <property type="evidence" value="ECO:0007669"/>
    <property type="project" value="TreeGrafter"/>
</dbReference>
<dbReference type="GO" id="GO:0008641">
    <property type="term" value="F:ubiquitin-like modifier activating enzyme activity"/>
    <property type="evidence" value="ECO:0007669"/>
    <property type="project" value="InterPro"/>
</dbReference>
<accession>A0A9D1I1I2</accession>
<organism evidence="2 3">
    <name type="scientific">Candidatus Allocopromorpha excrementigallinarum</name>
    <dbReference type="NCBI Taxonomy" id="2840742"/>
    <lineage>
        <taxon>Bacteria</taxon>
        <taxon>Bacillati</taxon>
        <taxon>Bacillota</taxon>
        <taxon>Clostridia</taxon>
        <taxon>Eubacteriales</taxon>
        <taxon>Eubacteriaceae</taxon>
        <taxon>Eubacteriaceae incertae sedis</taxon>
        <taxon>Candidatus Allocopromorpha</taxon>
    </lineage>
</organism>
<dbReference type="EMBL" id="DVMP01000162">
    <property type="protein sequence ID" value="HIU26656.1"/>
    <property type="molecule type" value="Genomic_DNA"/>
</dbReference>
<dbReference type="Pfam" id="PF00899">
    <property type="entry name" value="ThiF"/>
    <property type="match status" value="1"/>
</dbReference>
<dbReference type="AlphaFoldDB" id="A0A9D1I1I2"/>
<dbReference type="InterPro" id="IPR012729">
    <property type="entry name" value="ThiF_fam2"/>
</dbReference>
<dbReference type="PANTHER" id="PTHR43267">
    <property type="entry name" value="TRNA THREONYLCARBAMOYLADENOSINE DEHYDRATASE"/>
    <property type="match status" value="1"/>
</dbReference>
<evidence type="ECO:0000313" key="2">
    <source>
        <dbReference type="EMBL" id="HIU26656.1"/>
    </source>
</evidence>
<dbReference type="InterPro" id="IPR000594">
    <property type="entry name" value="ThiF_NAD_FAD-bd"/>
</dbReference>
<dbReference type="SUPFAM" id="SSF69572">
    <property type="entry name" value="Activating enzymes of the ubiquitin-like proteins"/>
    <property type="match status" value="1"/>
</dbReference>
<comment type="caution">
    <text evidence="2">The sequence shown here is derived from an EMBL/GenBank/DDBJ whole genome shotgun (WGS) entry which is preliminary data.</text>
</comment>
<gene>
    <name evidence="2" type="primary">thiF</name>
    <name evidence="2" type="ORF">IAC50_09210</name>
</gene>
<reference evidence="2" key="1">
    <citation type="submission" date="2020-10" db="EMBL/GenBank/DDBJ databases">
        <authorList>
            <person name="Gilroy R."/>
        </authorList>
    </citation>
    <scope>NUCLEOTIDE SEQUENCE</scope>
    <source>
        <strain evidence="2">ChiHcec3-6078</strain>
    </source>
</reference>
<reference evidence="2" key="2">
    <citation type="journal article" date="2021" name="PeerJ">
        <title>Extensive microbial diversity within the chicken gut microbiome revealed by metagenomics and culture.</title>
        <authorList>
            <person name="Gilroy R."/>
            <person name="Ravi A."/>
            <person name="Getino M."/>
            <person name="Pursley I."/>
            <person name="Horton D.L."/>
            <person name="Alikhan N.F."/>
            <person name="Baker D."/>
            <person name="Gharbi K."/>
            <person name="Hall N."/>
            <person name="Watson M."/>
            <person name="Adriaenssens E.M."/>
            <person name="Foster-Nyarko E."/>
            <person name="Jarju S."/>
            <person name="Secka A."/>
            <person name="Antonio M."/>
            <person name="Oren A."/>
            <person name="Chaudhuri R.R."/>
            <person name="La Ragione R."/>
            <person name="Hildebrand F."/>
            <person name="Pallen M.J."/>
        </authorList>
    </citation>
    <scope>NUCLEOTIDE SEQUENCE</scope>
    <source>
        <strain evidence="2">ChiHcec3-6078</strain>
    </source>
</reference>
<proteinExistence type="predicted"/>
<sequence>MVSREEMTRALEERHGKELQEKLSAASVAVCGLGGLGSNIAVFLARAGVGRLLLFDFDRVEVSNLHRQQYRVSQVGMYKADAMRENLMEVNPFCRVEALAERITEENAKSLLMEADIVCEAFDEAEAKAMLADSVMAMKPEKYLVAASGMAGLGSANEIKTRKITENFYICGDGKSDVKETMGLVAPRVAVCAGHQAHMALRLLAGRKAP</sequence>
<dbReference type="GO" id="GO:0061503">
    <property type="term" value="F:tRNA threonylcarbamoyladenosine dehydratase"/>
    <property type="evidence" value="ECO:0007669"/>
    <property type="project" value="TreeGrafter"/>
</dbReference>
<protein>
    <submittedName>
        <fullName evidence="2">Thiamine biosynthesis protein ThiF</fullName>
    </submittedName>
</protein>
<feature type="domain" description="THIF-type NAD/FAD binding fold" evidence="1">
    <location>
        <begin position="13"/>
        <end position="208"/>
    </location>
</feature>
<dbReference type="Gene3D" id="3.40.50.720">
    <property type="entry name" value="NAD(P)-binding Rossmann-like Domain"/>
    <property type="match status" value="1"/>
</dbReference>
<evidence type="ECO:0000313" key="3">
    <source>
        <dbReference type="Proteomes" id="UP000824090"/>
    </source>
</evidence>
<dbReference type="InterPro" id="IPR045886">
    <property type="entry name" value="ThiF/MoeB/HesA"/>
</dbReference>
<dbReference type="InterPro" id="IPR035985">
    <property type="entry name" value="Ubiquitin-activating_enz"/>
</dbReference>
<evidence type="ECO:0000259" key="1">
    <source>
        <dbReference type="Pfam" id="PF00899"/>
    </source>
</evidence>
<dbReference type="Proteomes" id="UP000824090">
    <property type="component" value="Unassembled WGS sequence"/>
</dbReference>